<evidence type="ECO:0000256" key="1">
    <source>
        <dbReference type="SAM" id="MobiDB-lite"/>
    </source>
</evidence>
<reference evidence="3" key="1">
    <citation type="journal article" date="2013" name="Genome Biol.">
        <title>Reference genomes and transcriptomes of Nicotiana sylvestris and Nicotiana tomentosiformis.</title>
        <authorList>
            <person name="Sierro N."/>
            <person name="Battey J.N."/>
            <person name="Ouadi S."/>
            <person name="Bovet L."/>
            <person name="Goepfert S."/>
            <person name="Bakaher N."/>
            <person name="Peitsch M.C."/>
            <person name="Ivanov N.V."/>
        </authorList>
    </citation>
    <scope>NUCLEOTIDE SEQUENCE [LARGE SCALE GENOMIC DNA]</scope>
</reference>
<evidence type="ECO:0000259" key="2">
    <source>
        <dbReference type="Pfam" id="PF03732"/>
    </source>
</evidence>
<dbReference type="Pfam" id="PF03732">
    <property type="entry name" value="Retrotrans_gag"/>
    <property type="match status" value="1"/>
</dbReference>
<accession>A0A1U7V7S7</accession>
<evidence type="ECO:0000313" key="4">
    <source>
        <dbReference type="RefSeq" id="XP_009761021.1"/>
    </source>
</evidence>
<dbReference type="InterPro" id="IPR005162">
    <property type="entry name" value="Retrotrans_gag_dom"/>
</dbReference>
<feature type="region of interest" description="Disordered" evidence="1">
    <location>
        <begin position="104"/>
        <end position="162"/>
    </location>
</feature>
<name>A0A1U7V7S7_NICSY</name>
<sequence length="162" mass="17980">MVFVVNSSKLNAYYYPAETKADSAAEFEILKQGSMSVWEYHMRFARLSKYAIYMLPTMEARVHRFLQGLILLVINVATTGALNSNMNYGKMVVFFKATDTRKLSNRREREGSNKDRSAGNFGGFSSGGSSGRSIFRGRSSRPSQSFAESSISASPSGTNQQQ</sequence>
<evidence type="ECO:0000313" key="3">
    <source>
        <dbReference type="Proteomes" id="UP000189701"/>
    </source>
</evidence>
<protein>
    <submittedName>
        <fullName evidence="4">Uncharacterized protein LOC104213257</fullName>
    </submittedName>
</protein>
<keyword evidence="3" id="KW-1185">Reference proteome</keyword>
<feature type="domain" description="Retrotransposon gag" evidence="2">
    <location>
        <begin position="9"/>
        <end position="69"/>
    </location>
</feature>
<organism evidence="3 4">
    <name type="scientific">Nicotiana sylvestris</name>
    <name type="common">Wood tobacco</name>
    <name type="synonym">South American tobacco</name>
    <dbReference type="NCBI Taxonomy" id="4096"/>
    <lineage>
        <taxon>Eukaryota</taxon>
        <taxon>Viridiplantae</taxon>
        <taxon>Streptophyta</taxon>
        <taxon>Embryophyta</taxon>
        <taxon>Tracheophyta</taxon>
        <taxon>Spermatophyta</taxon>
        <taxon>Magnoliopsida</taxon>
        <taxon>eudicotyledons</taxon>
        <taxon>Gunneridae</taxon>
        <taxon>Pentapetalae</taxon>
        <taxon>asterids</taxon>
        <taxon>lamiids</taxon>
        <taxon>Solanales</taxon>
        <taxon>Solanaceae</taxon>
        <taxon>Nicotianoideae</taxon>
        <taxon>Nicotianeae</taxon>
        <taxon>Nicotiana</taxon>
    </lineage>
</organism>
<feature type="compositionally biased region" description="Gly residues" evidence="1">
    <location>
        <begin position="120"/>
        <end position="130"/>
    </location>
</feature>
<proteinExistence type="predicted"/>
<feature type="compositionally biased region" description="Basic and acidic residues" evidence="1">
    <location>
        <begin position="104"/>
        <end position="117"/>
    </location>
</feature>
<dbReference type="RefSeq" id="XP_009761021.1">
    <property type="nucleotide sequence ID" value="XM_009762719.1"/>
</dbReference>
<feature type="compositionally biased region" description="Low complexity" evidence="1">
    <location>
        <begin position="131"/>
        <end position="156"/>
    </location>
</feature>
<gene>
    <name evidence="4" type="primary">LOC104213257</name>
</gene>
<reference evidence="4" key="2">
    <citation type="submission" date="2025-08" db="UniProtKB">
        <authorList>
            <consortium name="RefSeq"/>
        </authorList>
    </citation>
    <scope>IDENTIFICATION</scope>
    <source>
        <tissue evidence="4">Leaf</tissue>
    </source>
</reference>
<dbReference type="Proteomes" id="UP000189701">
    <property type="component" value="Unplaced"/>
</dbReference>
<dbReference type="AlphaFoldDB" id="A0A1U7V7S7"/>